<organism evidence="1 2">
    <name type="scientific">Didymodactylos carnosus</name>
    <dbReference type="NCBI Taxonomy" id="1234261"/>
    <lineage>
        <taxon>Eukaryota</taxon>
        <taxon>Metazoa</taxon>
        <taxon>Spiralia</taxon>
        <taxon>Gnathifera</taxon>
        <taxon>Rotifera</taxon>
        <taxon>Eurotatoria</taxon>
        <taxon>Bdelloidea</taxon>
        <taxon>Philodinida</taxon>
        <taxon>Philodinidae</taxon>
        <taxon>Didymodactylos</taxon>
    </lineage>
</organism>
<evidence type="ECO:0000313" key="1">
    <source>
        <dbReference type="EMBL" id="CAF4535962.1"/>
    </source>
</evidence>
<accession>A0A8S2Y675</accession>
<reference evidence="1" key="1">
    <citation type="submission" date="2021-02" db="EMBL/GenBank/DDBJ databases">
        <authorList>
            <person name="Nowell W R."/>
        </authorList>
    </citation>
    <scope>NUCLEOTIDE SEQUENCE</scope>
</reference>
<feature type="non-terminal residue" evidence="1">
    <location>
        <position position="1"/>
    </location>
</feature>
<name>A0A8S2Y675_9BILA</name>
<sequence length="26" mass="2764">FEAAILSELPVSLTLKELSEDGDDDG</sequence>
<dbReference type="AlphaFoldDB" id="A0A8S2Y675"/>
<evidence type="ECO:0000313" key="2">
    <source>
        <dbReference type="Proteomes" id="UP000682733"/>
    </source>
</evidence>
<comment type="caution">
    <text evidence="1">The sequence shown here is derived from an EMBL/GenBank/DDBJ whole genome shotgun (WGS) entry which is preliminary data.</text>
</comment>
<gene>
    <name evidence="1" type="ORF">TMI583_LOCUS49203</name>
</gene>
<protein>
    <submittedName>
        <fullName evidence="1">Uncharacterized protein</fullName>
    </submittedName>
</protein>
<dbReference type="EMBL" id="CAJOBA010105593">
    <property type="protein sequence ID" value="CAF4535962.1"/>
    <property type="molecule type" value="Genomic_DNA"/>
</dbReference>
<proteinExistence type="predicted"/>
<dbReference type="Proteomes" id="UP000682733">
    <property type="component" value="Unassembled WGS sequence"/>
</dbReference>